<protein>
    <submittedName>
        <fullName evidence="1">Uncharacterized protein</fullName>
    </submittedName>
</protein>
<proteinExistence type="predicted"/>
<organism evidence="1">
    <name type="scientific">Siphoviridae sp. ctfhy6</name>
    <dbReference type="NCBI Taxonomy" id="2825597"/>
    <lineage>
        <taxon>Viruses</taxon>
        <taxon>Duplodnaviria</taxon>
        <taxon>Heunggongvirae</taxon>
        <taxon>Uroviricota</taxon>
        <taxon>Caudoviricetes</taxon>
    </lineage>
</organism>
<name>A0A8S5VAX6_9CAUD</name>
<sequence>MRKPIITEDFDTSRLDSGSKAISKLWNLAVKEQNPAALANQDMLVVHAYAGTEKTAAFAERYSSCTVLPTRVGGEGGGAVDMDISVTFGGTRTIGTAAIDGDTVTFTAD</sequence>
<accession>A0A8S5VAX6</accession>
<reference evidence="1" key="1">
    <citation type="journal article" date="2021" name="Proc. Natl. Acad. Sci. U.S.A.">
        <title>A Catalog of Tens of Thousands of Viruses from Human Metagenomes Reveals Hidden Associations with Chronic Diseases.</title>
        <authorList>
            <person name="Tisza M.J."/>
            <person name="Buck C.B."/>
        </authorList>
    </citation>
    <scope>NUCLEOTIDE SEQUENCE</scope>
    <source>
        <strain evidence="1">Ctfhy6</strain>
    </source>
</reference>
<dbReference type="EMBL" id="BK016235">
    <property type="protein sequence ID" value="DAG03763.1"/>
    <property type="molecule type" value="Genomic_DNA"/>
</dbReference>
<evidence type="ECO:0000313" key="1">
    <source>
        <dbReference type="EMBL" id="DAG03763.1"/>
    </source>
</evidence>